<feature type="compositionally biased region" description="Basic residues" evidence="1">
    <location>
        <begin position="319"/>
        <end position="345"/>
    </location>
</feature>
<feature type="compositionally biased region" description="Basic and acidic residues" evidence="1">
    <location>
        <begin position="120"/>
        <end position="151"/>
    </location>
</feature>
<evidence type="ECO:0000313" key="2">
    <source>
        <dbReference type="EMBL" id="KAL2636261.1"/>
    </source>
</evidence>
<feature type="compositionally biased region" description="Polar residues" evidence="1">
    <location>
        <begin position="224"/>
        <end position="233"/>
    </location>
</feature>
<accession>A0ABD1Z088</accession>
<feature type="compositionally biased region" description="Basic and acidic residues" evidence="1">
    <location>
        <begin position="211"/>
        <end position="223"/>
    </location>
</feature>
<feature type="compositionally biased region" description="Low complexity" evidence="1">
    <location>
        <begin position="556"/>
        <end position="581"/>
    </location>
</feature>
<reference evidence="2 3" key="1">
    <citation type="submission" date="2024-09" db="EMBL/GenBank/DDBJ databases">
        <title>Chromosome-scale assembly of Riccia fluitans.</title>
        <authorList>
            <person name="Paukszto L."/>
            <person name="Sawicki J."/>
            <person name="Karawczyk K."/>
            <person name="Piernik-Szablinska J."/>
            <person name="Szczecinska M."/>
            <person name="Mazdziarz M."/>
        </authorList>
    </citation>
    <scope>NUCLEOTIDE SEQUENCE [LARGE SCALE GENOMIC DNA]</scope>
    <source>
        <strain evidence="2">Rf_01</strain>
        <tissue evidence="2">Aerial parts of the thallus</tissue>
    </source>
</reference>
<feature type="region of interest" description="Disordered" evidence="1">
    <location>
        <begin position="431"/>
        <end position="450"/>
    </location>
</feature>
<feature type="compositionally biased region" description="Basic and acidic residues" evidence="1">
    <location>
        <begin position="532"/>
        <end position="541"/>
    </location>
</feature>
<name>A0ABD1Z088_9MARC</name>
<feature type="compositionally biased region" description="Polar residues" evidence="1">
    <location>
        <begin position="582"/>
        <end position="591"/>
    </location>
</feature>
<feature type="compositionally biased region" description="Polar residues" evidence="1">
    <location>
        <begin position="73"/>
        <end position="83"/>
    </location>
</feature>
<evidence type="ECO:0000256" key="1">
    <source>
        <dbReference type="SAM" id="MobiDB-lite"/>
    </source>
</evidence>
<feature type="region of interest" description="Disordered" evidence="1">
    <location>
        <begin position="750"/>
        <end position="782"/>
    </location>
</feature>
<protein>
    <submittedName>
        <fullName evidence="2">Uncharacterized protein</fullName>
    </submittedName>
</protein>
<gene>
    <name evidence="2" type="ORF">R1flu_007740</name>
</gene>
<comment type="caution">
    <text evidence="2">The sequence shown here is derived from an EMBL/GenBank/DDBJ whole genome shotgun (WGS) entry which is preliminary data.</text>
</comment>
<feature type="region of interest" description="Disordered" evidence="1">
    <location>
        <begin position="516"/>
        <end position="666"/>
    </location>
</feature>
<feature type="region of interest" description="Disordered" evidence="1">
    <location>
        <begin position="319"/>
        <end position="365"/>
    </location>
</feature>
<dbReference type="AlphaFoldDB" id="A0ABD1Z088"/>
<feature type="region of interest" description="Disordered" evidence="1">
    <location>
        <begin position="385"/>
        <end position="408"/>
    </location>
</feature>
<feature type="region of interest" description="Disordered" evidence="1">
    <location>
        <begin position="485"/>
        <end position="504"/>
    </location>
</feature>
<organism evidence="2 3">
    <name type="scientific">Riccia fluitans</name>
    <dbReference type="NCBI Taxonomy" id="41844"/>
    <lineage>
        <taxon>Eukaryota</taxon>
        <taxon>Viridiplantae</taxon>
        <taxon>Streptophyta</taxon>
        <taxon>Embryophyta</taxon>
        <taxon>Marchantiophyta</taxon>
        <taxon>Marchantiopsida</taxon>
        <taxon>Marchantiidae</taxon>
        <taxon>Marchantiales</taxon>
        <taxon>Ricciaceae</taxon>
        <taxon>Riccia</taxon>
    </lineage>
</organism>
<feature type="region of interest" description="Disordered" evidence="1">
    <location>
        <begin position="1"/>
        <end position="236"/>
    </location>
</feature>
<sequence length="871" mass="98848">MGLFDWVKGPSPSVPKRCSSAYSACWAPDGSSDEEDSYPEPPESPTSPIFRELGRQRSRQYFQEDESEPDPSSYLQPRNPQTQDDSRRQAKSETQNLPLVLPPPPTSKHPSFYRQLNENSEDRKPSPRRNVREDGRSSPRQSVGEDRKTTEVRSPSPPRQLVEDRRASPRNKVTESGLVSVPRQLYEDRKPSPRPQFVKTHSYLKKYRHPSPTERTAHQEQSKALRSILSSRPRSAPPRLVPYRNHSSAQGVVIQDQPTTPKRLKHRRLSPCCPFNARDSHDEVGQSLPLIPYPGSESSQNAIPLILPVRTKKSRHLRAHSTRHPPPKLCHHHESRPHMGRRGQRRHEEAQRATHDYEGQYYDKDSGGRESLAIEIQREAAQDLAVQEAEEEKGRMMPRSPRSPRSVTESCVDSYCTHSEHPLRQKTWESKFPYSTPRNRPISPPGWTYAPRRKTKRGKWWDKDWPQNKRYLFYDPSQQPCGCPWTKRHAGSRSPSPPVSTRARGIAYADQIVKINRAKSLSPRPKSRRKLVPRESEERAQGTHQHRHVHLQWSCSNSSRNSSRSPAPSSRARSPVSTRVVISNTPTSYGSESPKFGQRRAPRKDPQYEDLVETEAELHPYPNNGVGYNVPLSQSTIPGSLQEPRKSVSKGRTSPSRDQSRRRVVRTGVSAPLRQRPGNSENLQICLSSSSGGSTPCSISVQRNFFYDDQINDDQLLDEAEGRTKYQGRRPREKYVGTMGHCHTPGSWSCTPESTGYPTTPRKAQGGSTTPTTPRAVTPGRPILTRKPEYRVTITCPREENLIDDPADLTESEESCNCPDHCSCRHSCVDQSCCGDELNPDNLRRAIGGPCNWNQVVHHHRHHCFCGSCCH</sequence>
<dbReference type="Proteomes" id="UP001605036">
    <property type="component" value="Unassembled WGS sequence"/>
</dbReference>
<keyword evidence="3" id="KW-1185">Reference proteome</keyword>
<feature type="compositionally biased region" description="Basic and acidic residues" evidence="1">
    <location>
        <begin position="346"/>
        <end position="365"/>
    </location>
</feature>
<proteinExistence type="predicted"/>
<feature type="compositionally biased region" description="Polar residues" evidence="1">
    <location>
        <begin position="766"/>
        <end position="775"/>
    </location>
</feature>
<evidence type="ECO:0000313" key="3">
    <source>
        <dbReference type="Proteomes" id="UP001605036"/>
    </source>
</evidence>
<dbReference type="EMBL" id="JBHFFA010000003">
    <property type="protein sequence ID" value="KAL2636261.1"/>
    <property type="molecule type" value="Genomic_DNA"/>
</dbReference>